<keyword evidence="3 6" id="KW-0521">NADP</keyword>
<accession>A0A930HLH3</accession>
<keyword evidence="4 6" id="KW-0520">NAD</keyword>
<evidence type="ECO:0000256" key="6">
    <source>
        <dbReference type="HAMAP-Rule" id="MF_00361"/>
    </source>
</evidence>
<evidence type="ECO:0000256" key="2">
    <source>
        <dbReference type="ARBA" id="ARBA00022777"/>
    </source>
</evidence>
<evidence type="ECO:0000313" key="8">
    <source>
        <dbReference type="Proteomes" id="UP000771736"/>
    </source>
</evidence>
<dbReference type="RefSeq" id="WP_273158751.1">
    <property type="nucleotide sequence ID" value="NZ_CAUSUB010000008.1"/>
</dbReference>
<evidence type="ECO:0000313" key="7">
    <source>
        <dbReference type="EMBL" id="MBF1383911.1"/>
    </source>
</evidence>
<keyword evidence="6" id="KW-0067">ATP-binding</keyword>
<dbReference type="GO" id="GO:0006741">
    <property type="term" value="P:NADP+ biosynthetic process"/>
    <property type="evidence" value="ECO:0007669"/>
    <property type="project" value="UniProtKB-UniRule"/>
</dbReference>
<dbReference type="Proteomes" id="UP000771736">
    <property type="component" value="Unassembled WGS sequence"/>
</dbReference>
<dbReference type="PANTHER" id="PTHR20275">
    <property type="entry name" value="NAD KINASE"/>
    <property type="match status" value="1"/>
</dbReference>
<dbReference type="GO" id="GO:0005524">
    <property type="term" value="F:ATP binding"/>
    <property type="evidence" value="ECO:0007669"/>
    <property type="project" value="UniProtKB-KW"/>
</dbReference>
<dbReference type="InterPro" id="IPR016064">
    <property type="entry name" value="NAD/diacylglycerol_kinase_sf"/>
</dbReference>
<evidence type="ECO:0000256" key="4">
    <source>
        <dbReference type="ARBA" id="ARBA00023027"/>
    </source>
</evidence>
<keyword evidence="2 6" id="KW-0418">Kinase</keyword>
<dbReference type="Pfam" id="PF01513">
    <property type="entry name" value="NAD_kinase"/>
    <property type="match status" value="1"/>
</dbReference>
<dbReference type="Gene3D" id="3.40.50.10330">
    <property type="entry name" value="Probable inorganic polyphosphate/atp-NAD kinase, domain 1"/>
    <property type="match status" value="1"/>
</dbReference>
<keyword evidence="6" id="KW-0547">Nucleotide-binding</keyword>
<name>A0A930HLH3_9BACT</name>
<dbReference type="GO" id="GO:0051287">
    <property type="term" value="F:NAD binding"/>
    <property type="evidence" value="ECO:0007669"/>
    <property type="project" value="UniProtKB-ARBA"/>
</dbReference>
<dbReference type="EC" id="2.7.1.23" evidence="6"/>
<feature type="binding site" evidence="6">
    <location>
        <position position="180"/>
    </location>
    <ligand>
        <name>NAD(+)</name>
        <dbReference type="ChEBI" id="CHEBI:57540"/>
    </ligand>
</feature>
<protein>
    <recommendedName>
        <fullName evidence="6">NAD kinase</fullName>
        <ecNumber evidence="6">2.7.1.23</ecNumber>
    </recommendedName>
    <alternativeName>
        <fullName evidence="6">ATP-dependent NAD kinase</fullName>
    </alternativeName>
</protein>
<dbReference type="Pfam" id="PF20143">
    <property type="entry name" value="NAD_kinase_C"/>
    <property type="match status" value="1"/>
</dbReference>
<dbReference type="GO" id="GO:0003951">
    <property type="term" value="F:NAD+ kinase activity"/>
    <property type="evidence" value="ECO:0007669"/>
    <property type="project" value="UniProtKB-UniRule"/>
</dbReference>
<dbReference type="PANTHER" id="PTHR20275:SF0">
    <property type="entry name" value="NAD KINASE"/>
    <property type="match status" value="1"/>
</dbReference>
<comment type="caution">
    <text evidence="7">The sequence shown here is derived from an EMBL/GenBank/DDBJ whole genome shotgun (WGS) entry which is preliminary data.</text>
</comment>
<sequence length="295" mass="32632">MAEKKLSFAIFGNERQALETTHLREVFDYLTLCEAQIFVEENFYASLCKALNNEIKVSNIFKGDDFDTDYAISLGGDGTFLRAASKVGAKKIPIIGVNMGRLGFLANVLPSEFKETLDDIYNGNFDIDERSVIKLESENEAIGTSPYALNDISILKRDNASMITLHASIDGEYLVTYQADGLIVSTPTGSTAYSLSNGGPIIVPRGGILCLTPVAPHSLNLRPIVFSDDVVIHLEVESRSHNYLVAIDGRSVKLKEGTTLTIRKAPFVTRIVKRRCHSYFSTLRTKLMWGADLRK</sequence>
<dbReference type="NCBIfam" id="NF002521">
    <property type="entry name" value="PRK01911.1"/>
    <property type="match status" value="1"/>
</dbReference>
<feature type="binding site" evidence="6">
    <location>
        <position position="215"/>
    </location>
    <ligand>
        <name>NAD(+)</name>
        <dbReference type="ChEBI" id="CHEBI:57540"/>
    </ligand>
</feature>
<comment type="function">
    <text evidence="6">Involved in the regulation of the intracellular balance of NAD and NADP, and is a key enzyme in the biosynthesis of NADP. Catalyzes specifically the phosphorylation on 2'-hydroxyl of the adenosine moiety of NAD to yield NADP.</text>
</comment>
<comment type="cofactor">
    <cofactor evidence="6">
        <name>a divalent metal cation</name>
        <dbReference type="ChEBI" id="CHEBI:60240"/>
    </cofactor>
</comment>
<dbReference type="InterPro" id="IPR002504">
    <property type="entry name" value="NADK"/>
</dbReference>
<evidence type="ECO:0000256" key="1">
    <source>
        <dbReference type="ARBA" id="ARBA00022679"/>
    </source>
</evidence>
<dbReference type="InterPro" id="IPR017438">
    <property type="entry name" value="ATP-NAD_kinase_N"/>
</dbReference>
<gene>
    <name evidence="6" type="primary">nadK</name>
    <name evidence="7" type="ORF">HXN26_03485</name>
</gene>
<proteinExistence type="inferred from homology"/>
<keyword evidence="1 6" id="KW-0808">Transferase</keyword>
<dbReference type="Gene3D" id="2.60.200.30">
    <property type="entry name" value="Probable inorganic polyphosphate/atp-NAD kinase, domain 2"/>
    <property type="match status" value="1"/>
</dbReference>
<dbReference type="GO" id="GO:0005737">
    <property type="term" value="C:cytoplasm"/>
    <property type="evidence" value="ECO:0007669"/>
    <property type="project" value="UniProtKB-SubCell"/>
</dbReference>
<reference evidence="7" key="1">
    <citation type="submission" date="2020-04" db="EMBL/GenBank/DDBJ databases">
        <title>Deep metagenomics examines the oral microbiome during advanced dental caries in children, revealing novel taxa and co-occurrences with host molecules.</title>
        <authorList>
            <person name="Baker J.L."/>
            <person name="Morton J.T."/>
            <person name="Dinis M."/>
            <person name="Alvarez R."/>
            <person name="Tran N.C."/>
            <person name="Knight R."/>
            <person name="Edlund A."/>
        </authorList>
    </citation>
    <scope>NUCLEOTIDE SEQUENCE</scope>
    <source>
        <strain evidence="7">JCVI_44_bin.5</strain>
    </source>
</reference>
<dbReference type="HAMAP" id="MF_00361">
    <property type="entry name" value="NAD_kinase"/>
    <property type="match status" value="1"/>
</dbReference>
<feature type="binding site" evidence="6">
    <location>
        <begin position="150"/>
        <end position="151"/>
    </location>
    <ligand>
        <name>NAD(+)</name>
        <dbReference type="ChEBI" id="CHEBI:57540"/>
    </ligand>
</feature>
<feature type="active site" description="Proton acceptor" evidence="6">
    <location>
        <position position="77"/>
    </location>
</feature>
<dbReference type="EMBL" id="JABZSJ010000011">
    <property type="protein sequence ID" value="MBF1383911.1"/>
    <property type="molecule type" value="Genomic_DNA"/>
</dbReference>
<feature type="binding site" evidence="6">
    <location>
        <position position="82"/>
    </location>
    <ligand>
        <name>NAD(+)</name>
        <dbReference type="ChEBI" id="CHEBI:57540"/>
    </ligand>
</feature>
<feature type="binding site" evidence="6">
    <location>
        <begin position="77"/>
        <end position="78"/>
    </location>
    <ligand>
        <name>NAD(+)</name>
        <dbReference type="ChEBI" id="CHEBI:57540"/>
    </ligand>
</feature>
<organism evidence="7 8">
    <name type="scientific">Prevotella aurantiaca</name>
    <dbReference type="NCBI Taxonomy" id="596085"/>
    <lineage>
        <taxon>Bacteria</taxon>
        <taxon>Pseudomonadati</taxon>
        <taxon>Bacteroidota</taxon>
        <taxon>Bacteroidia</taxon>
        <taxon>Bacteroidales</taxon>
        <taxon>Prevotellaceae</taxon>
        <taxon>Prevotella</taxon>
    </lineage>
</organism>
<dbReference type="SUPFAM" id="SSF111331">
    <property type="entry name" value="NAD kinase/diacylglycerol kinase-like"/>
    <property type="match status" value="1"/>
</dbReference>
<dbReference type="AlphaFoldDB" id="A0A930HLH3"/>
<dbReference type="InterPro" id="IPR017437">
    <property type="entry name" value="ATP-NAD_kinase_PpnK-typ_C"/>
</dbReference>
<evidence type="ECO:0000256" key="3">
    <source>
        <dbReference type="ARBA" id="ARBA00022857"/>
    </source>
</evidence>
<comment type="caution">
    <text evidence="6">Lacks conserved residue(s) required for the propagation of feature annotation.</text>
</comment>
<comment type="subcellular location">
    <subcellularLocation>
        <location evidence="6">Cytoplasm</location>
    </subcellularLocation>
</comment>
<evidence type="ECO:0000256" key="5">
    <source>
        <dbReference type="ARBA" id="ARBA00047925"/>
    </source>
</evidence>
<keyword evidence="6" id="KW-0963">Cytoplasm</keyword>
<comment type="catalytic activity">
    <reaction evidence="5 6">
        <text>NAD(+) + ATP = ADP + NADP(+) + H(+)</text>
        <dbReference type="Rhea" id="RHEA:18629"/>
        <dbReference type="ChEBI" id="CHEBI:15378"/>
        <dbReference type="ChEBI" id="CHEBI:30616"/>
        <dbReference type="ChEBI" id="CHEBI:57540"/>
        <dbReference type="ChEBI" id="CHEBI:58349"/>
        <dbReference type="ChEBI" id="CHEBI:456216"/>
        <dbReference type="EC" id="2.7.1.23"/>
    </reaction>
</comment>
<feature type="binding site" evidence="6">
    <location>
        <begin position="191"/>
        <end position="196"/>
    </location>
    <ligand>
        <name>NAD(+)</name>
        <dbReference type="ChEBI" id="CHEBI:57540"/>
    </ligand>
</feature>
<comment type="similarity">
    <text evidence="6">Belongs to the NAD kinase family.</text>
</comment>
<dbReference type="GO" id="GO:0046872">
    <property type="term" value="F:metal ion binding"/>
    <property type="evidence" value="ECO:0007669"/>
    <property type="project" value="UniProtKB-UniRule"/>
</dbReference>
<dbReference type="GO" id="GO:0019674">
    <property type="term" value="P:NAD+ metabolic process"/>
    <property type="evidence" value="ECO:0007669"/>
    <property type="project" value="InterPro"/>
</dbReference>